<comment type="similarity">
    <text evidence="1">Belongs to the aldo/keto reductase family.</text>
</comment>
<dbReference type="EMBL" id="MCGR01000114">
    <property type="protein sequence ID" value="ORY48413.1"/>
    <property type="molecule type" value="Genomic_DNA"/>
</dbReference>
<dbReference type="InParanoid" id="A0A1Y2CN35"/>
<evidence type="ECO:0000313" key="7">
    <source>
        <dbReference type="EMBL" id="ORY48413.1"/>
    </source>
</evidence>
<dbReference type="STRING" id="106004.A0A1Y2CN35"/>
<comment type="caution">
    <text evidence="7">The sequence shown here is derived from an EMBL/GenBank/DDBJ whole genome shotgun (WGS) entry which is preliminary data.</text>
</comment>
<evidence type="ECO:0000256" key="2">
    <source>
        <dbReference type="ARBA" id="ARBA00023002"/>
    </source>
</evidence>
<evidence type="ECO:0000256" key="4">
    <source>
        <dbReference type="PIRSR" id="PIRSR000097-2"/>
    </source>
</evidence>
<evidence type="ECO:0000313" key="8">
    <source>
        <dbReference type="Proteomes" id="UP000193467"/>
    </source>
</evidence>
<dbReference type="PANTHER" id="PTHR43827:SF13">
    <property type="entry name" value="ALDO_KETO REDUCTASE FAMILY PROTEIN"/>
    <property type="match status" value="1"/>
</dbReference>
<feature type="active site" description="Proton donor" evidence="3">
    <location>
        <position position="51"/>
    </location>
</feature>
<feature type="domain" description="NADP-dependent oxidoreductase" evidence="6">
    <location>
        <begin position="28"/>
        <end position="262"/>
    </location>
</feature>
<feature type="site" description="Lowers pKa of active site Tyr" evidence="5">
    <location>
        <position position="75"/>
    </location>
</feature>
<gene>
    <name evidence="7" type="ORF">BCR35DRAFT_356175</name>
</gene>
<keyword evidence="2" id="KW-0560">Oxidoreductase</keyword>
<dbReference type="CDD" id="cd19071">
    <property type="entry name" value="AKR_AKR1-5-like"/>
    <property type="match status" value="1"/>
</dbReference>
<dbReference type="FunFam" id="3.20.20.100:FF:000015">
    <property type="entry name" value="Oxidoreductase, aldo/keto reductase family"/>
    <property type="match status" value="1"/>
</dbReference>
<dbReference type="InterPro" id="IPR020471">
    <property type="entry name" value="AKR"/>
</dbReference>
<reference evidence="7 8" key="1">
    <citation type="submission" date="2016-07" db="EMBL/GenBank/DDBJ databases">
        <title>Pervasive Adenine N6-methylation of Active Genes in Fungi.</title>
        <authorList>
            <consortium name="DOE Joint Genome Institute"/>
            <person name="Mondo S.J."/>
            <person name="Dannebaum R.O."/>
            <person name="Kuo R.C."/>
            <person name="Labutti K."/>
            <person name="Haridas S."/>
            <person name="Kuo A."/>
            <person name="Salamov A."/>
            <person name="Ahrendt S.R."/>
            <person name="Lipzen A."/>
            <person name="Sullivan W."/>
            <person name="Andreopoulos W.B."/>
            <person name="Clum A."/>
            <person name="Lindquist E."/>
            <person name="Daum C."/>
            <person name="Ramamoorthy G.K."/>
            <person name="Gryganskyi A."/>
            <person name="Culley D."/>
            <person name="Magnuson J.K."/>
            <person name="James T.Y."/>
            <person name="O'Malley M.A."/>
            <person name="Stajich J.E."/>
            <person name="Spatafora J.W."/>
            <person name="Visel A."/>
            <person name="Grigoriev I.V."/>
        </authorList>
    </citation>
    <scope>NUCLEOTIDE SEQUENCE [LARGE SCALE GENOMIC DNA]</scope>
    <source>
        <strain evidence="7 8">62-1032</strain>
    </source>
</reference>
<dbReference type="InterPro" id="IPR036812">
    <property type="entry name" value="NAD(P)_OxRdtase_dom_sf"/>
</dbReference>
<dbReference type="InterPro" id="IPR018170">
    <property type="entry name" value="Aldo/ket_reductase_CS"/>
</dbReference>
<keyword evidence="8" id="KW-1185">Reference proteome</keyword>
<dbReference type="OrthoDB" id="416253at2759"/>
<evidence type="ECO:0000256" key="5">
    <source>
        <dbReference type="PIRSR" id="PIRSR000097-3"/>
    </source>
</evidence>
<dbReference type="GO" id="GO:0016491">
    <property type="term" value="F:oxidoreductase activity"/>
    <property type="evidence" value="ECO:0007669"/>
    <property type="project" value="UniProtKB-KW"/>
</dbReference>
<dbReference type="Proteomes" id="UP000193467">
    <property type="component" value="Unassembled WGS sequence"/>
</dbReference>
<dbReference type="PANTHER" id="PTHR43827">
    <property type="entry name" value="2,5-DIKETO-D-GLUCONIC ACID REDUCTASE"/>
    <property type="match status" value="1"/>
</dbReference>
<evidence type="ECO:0000259" key="6">
    <source>
        <dbReference type="Pfam" id="PF00248"/>
    </source>
</evidence>
<feature type="binding site" evidence="4">
    <location>
        <position position="109"/>
    </location>
    <ligand>
        <name>substrate</name>
    </ligand>
</feature>
<name>A0A1Y2CN35_9BASI</name>
<dbReference type="AlphaFoldDB" id="A0A1Y2CN35"/>
<dbReference type="Gene3D" id="3.20.20.100">
    <property type="entry name" value="NADP-dependent oxidoreductase domain"/>
    <property type="match status" value="1"/>
</dbReference>
<dbReference type="PROSITE" id="PS00063">
    <property type="entry name" value="ALDOKETO_REDUCTASE_3"/>
    <property type="match status" value="1"/>
</dbReference>
<dbReference type="PRINTS" id="PR00069">
    <property type="entry name" value="ALDKETRDTASE"/>
</dbReference>
<organism evidence="7 8">
    <name type="scientific">Leucosporidium creatinivorum</name>
    <dbReference type="NCBI Taxonomy" id="106004"/>
    <lineage>
        <taxon>Eukaryota</taxon>
        <taxon>Fungi</taxon>
        <taxon>Dikarya</taxon>
        <taxon>Basidiomycota</taxon>
        <taxon>Pucciniomycotina</taxon>
        <taxon>Microbotryomycetes</taxon>
        <taxon>Leucosporidiales</taxon>
        <taxon>Leucosporidium</taxon>
    </lineage>
</organism>
<dbReference type="InterPro" id="IPR023210">
    <property type="entry name" value="NADP_OxRdtase_dom"/>
</dbReference>
<dbReference type="Pfam" id="PF00248">
    <property type="entry name" value="Aldo_ket_red"/>
    <property type="match status" value="1"/>
</dbReference>
<dbReference type="SUPFAM" id="SSF51430">
    <property type="entry name" value="NAD(P)-linked oxidoreductase"/>
    <property type="match status" value="1"/>
</dbReference>
<sequence>MSLTINSTIALRSGKQLPRLGFGVYQSTAALDSSRAALASKYIHIDSARVYRNESEVCQAVKEAGLAGQIFLTTKVTSKEHGDKTSSAVDESIARAAEHGQKWSLFLLHDPCSGPEKRLSAWKTLEQKQKEGKLESIGVSNFSEIHLKQLVDGGAETVPEVNQIELHPWCQQKPIVEYCQANGIVVQAYCPIVRGQRFDDPVLVKITEKLGKTGAQVLIRWSLQKGYVPLPKSDTPSRIASNAEVYDFELSTEDMAALDALDLGAAGACSWNPVGHV</sequence>
<accession>A0A1Y2CN35</accession>
<proteinExistence type="inferred from homology"/>
<evidence type="ECO:0000256" key="1">
    <source>
        <dbReference type="ARBA" id="ARBA00007905"/>
    </source>
</evidence>
<protein>
    <submittedName>
        <fullName evidence="7">NADP-dependent oxidoreductase domain-containing protein</fullName>
    </submittedName>
</protein>
<evidence type="ECO:0000256" key="3">
    <source>
        <dbReference type="PIRSR" id="PIRSR000097-1"/>
    </source>
</evidence>
<dbReference type="PIRSF" id="PIRSF000097">
    <property type="entry name" value="AKR"/>
    <property type="match status" value="1"/>
</dbReference>